<accession>A0A926JV75</accession>
<keyword evidence="1" id="KW-0732">Signal</keyword>
<comment type="caution">
    <text evidence="2">The sequence shown here is derived from an EMBL/GenBank/DDBJ whole genome shotgun (WGS) entry which is preliminary data.</text>
</comment>
<dbReference type="RefSeq" id="WP_187966937.1">
    <property type="nucleotide sequence ID" value="NZ_JACVDC010000074.1"/>
</dbReference>
<name>A0A926JV75_9FLAO</name>
<dbReference type="AlphaFoldDB" id="A0A926JV75"/>
<protein>
    <recommendedName>
        <fullName evidence="4">Secreted protein</fullName>
    </recommendedName>
</protein>
<proteinExistence type="predicted"/>
<sequence length="75" mass="7809">MKKIIGVFGIIALALGMFLSTNTTAKVSSDLNLNSLISLNPAEAACPESNSSSANAKCTASNNCLYDTSARECHL</sequence>
<feature type="signal peptide" evidence="1">
    <location>
        <begin position="1"/>
        <end position="25"/>
    </location>
</feature>
<keyword evidence="3" id="KW-1185">Reference proteome</keyword>
<feature type="chain" id="PRO_5037641361" description="Secreted protein" evidence="1">
    <location>
        <begin position="26"/>
        <end position="75"/>
    </location>
</feature>
<evidence type="ECO:0000256" key="1">
    <source>
        <dbReference type="SAM" id="SignalP"/>
    </source>
</evidence>
<dbReference type="Proteomes" id="UP000653730">
    <property type="component" value="Unassembled WGS sequence"/>
</dbReference>
<evidence type="ECO:0000313" key="2">
    <source>
        <dbReference type="EMBL" id="MBC9797808.1"/>
    </source>
</evidence>
<reference evidence="2 3" key="1">
    <citation type="submission" date="2020-09" db="EMBL/GenBank/DDBJ databases">
        <title>Sinomicrobium weinanense sp. nov., a halophilic bacteria isolated from saline-alkali soil.</title>
        <authorList>
            <person name="Wu P."/>
            <person name="Ren H."/>
            <person name="Mei Y."/>
            <person name="Liang Y."/>
            <person name="Chen Z."/>
        </authorList>
    </citation>
    <scope>NUCLEOTIDE SEQUENCE [LARGE SCALE GENOMIC DNA]</scope>
    <source>
        <strain evidence="2 3">FJxs</strain>
    </source>
</reference>
<gene>
    <name evidence="2" type="ORF">IBL28_17690</name>
</gene>
<organism evidence="2 3">
    <name type="scientific">Sinomicrobium weinanense</name>
    <dbReference type="NCBI Taxonomy" id="2842200"/>
    <lineage>
        <taxon>Bacteria</taxon>
        <taxon>Pseudomonadati</taxon>
        <taxon>Bacteroidota</taxon>
        <taxon>Flavobacteriia</taxon>
        <taxon>Flavobacteriales</taxon>
        <taxon>Flavobacteriaceae</taxon>
        <taxon>Sinomicrobium</taxon>
    </lineage>
</organism>
<evidence type="ECO:0008006" key="4">
    <source>
        <dbReference type="Google" id="ProtNLM"/>
    </source>
</evidence>
<dbReference type="EMBL" id="JACVDC010000074">
    <property type="protein sequence ID" value="MBC9797808.1"/>
    <property type="molecule type" value="Genomic_DNA"/>
</dbReference>
<evidence type="ECO:0000313" key="3">
    <source>
        <dbReference type="Proteomes" id="UP000653730"/>
    </source>
</evidence>